<reference evidence="5 7" key="2">
    <citation type="submission" date="2013-03" db="EMBL/GenBank/DDBJ databases">
        <title>The Genome Sequence of Enterococcus malodoratus ATCC_43197 (PacBio/Illumina hybrid assembly).</title>
        <authorList>
            <consortium name="The Broad Institute Genomics Platform"/>
            <consortium name="The Broad Institute Genome Sequencing Center for Infectious Disease"/>
            <person name="Earl A."/>
            <person name="Russ C."/>
            <person name="Gilmore M."/>
            <person name="Surin D."/>
            <person name="Walker B."/>
            <person name="Young S."/>
            <person name="Zeng Q."/>
            <person name="Gargeya S."/>
            <person name="Fitzgerald M."/>
            <person name="Haas B."/>
            <person name="Abouelleil A."/>
            <person name="Allen A.W."/>
            <person name="Alvarado L."/>
            <person name="Arachchi H.M."/>
            <person name="Berlin A.M."/>
            <person name="Chapman S.B."/>
            <person name="Gainer-Dewar J."/>
            <person name="Goldberg J."/>
            <person name="Griggs A."/>
            <person name="Gujja S."/>
            <person name="Hansen M."/>
            <person name="Howarth C."/>
            <person name="Imamovic A."/>
            <person name="Ireland A."/>
            <person name="Larimer J."/>
            <person name="McCowan C."/>
            <person name="Murphy C."/>
            <person name="Pearson M."/>
            <person name="Poon T.W."/>
            <person name="Priest M."/>
            <person name="Roberts A."/>
            <person name="Saif S."/>
            <person name="Shea T."/>
            <person name="Sisk P."/>
            <person name="Sykes S."/>
            <person name="Wortman J."/>
            <person name="Nusbaum C."/>
            <person name="Birren B."/>
        </authorList>
    </citation>
    <scope>NUCLEOTIDE SEQUENCE [LARGE SCALE GENOMIC DNA]</scope>
    <source>
        <strain evidence="5 7">ATCC 43197</strain>
    </source>
</reference>
<dbReference type="NCBIfam" id="TIGR01167">
    <property type="entry name" value="LPXTG_anchor"/>
    <property type="match status" value="1"/>
</dbReference>
<keyword evidence="2" id="KW-1133">Transmembrane helix</keyword>
<feature type="transmembrane region" description="Helical" evidence="2">
    <location>
        <begin position="86"/>
        <end position="108"/>
    </location>
</feature>
<dbReference type="EMBL" id="AJAK01000007">
    <property type="protein sequence ID" value="EOH80839.1"/>
    <property type="molecule type" value="Genomic_DNA"/>
</dbReference>
<name>R2RY50_9ENTE</name>
<dbReference type="AlphaFoldDB" id="R2RY50"/>
<reference evidence="4 6" key="1">
    <citation type="submission" date="2013-02" db="EMBL/GenBank/DDBJ databases">
        <title>The Genome Sequence of Enterococcus malodoratus ATCC_43197.</title>
        <authorList>
            <consortium name="The Broad Institute Genome Sequencing Platform"/>
            <consortium name="The Broad Institute Genome Sequencing Center for Infectious Disease"/>
            <person name="Earl A.M."/>
            <person name="Gilmore M.S."/>
            <person name="Lebreton F."/>
            <person name="Walker B."/>
            <person name="Young S.K."/>
            <person name="Zeng Q."/>
            <person name="Gargeya S."/>
            <person name="Fitzgerald M."/>
            <person name="Haas B."/>
            <person name="Abouelleil A."/>
            <person name="Alvarado L."/>
            <person name="Arachchi H.M."/>
            <person name="Berlin A.M."/>
            <person name="Chapman S.B."/>
            <person name="Dewar J."/>
            <person name="Goldberg J."/>
            <person name="Griggs A."/>
            <person name="Gujja S."/>
            <person name="Hansen M."/>
            <person name="Howarth C."/>
            <person name="Imamovic A."/>
            <person name="Larimer J."/>
            <person name="McCowan C."/>
            <person name="Murphy C."/>
            <person name="Neiman D."/>
            <person name="Pearson M."/>
            <person name="Priest M."/>
            <person name="Roberts A."/>
            <person name="Saif S."/>
            <person name="Shea T."/>
            <person name="Sisk P."/>
            <person name="Sykes S."/>
            <person name="Wortman J."/>
            <person name="Nusbaum C."/>
            <person name="Birren B."/>
        </authorList>
    </citation>
    <scope>NUCLEOTIDE SEQUENCE [LARGE SCALE GENOMIC DNA]</scope>
    <source>
        <strain evidence="4 6">ATCC 43197</strain>
    </source>
</reference>
<dbReference type="eggNOG" id="ENOG50308C4">
    <property type="taxonomic scope" value="Bacteria"/>
</dbReference>
<keyword evidence="7" id="KW-1185">Reference proteome</keyword>
<evidence type="ECO:0000313" key="5">
    <source>
        <dbReference type="EMBL" id="EOT69348.1"/>
    </source>
</evidence>
<gene>
    <name evidence="5" type="ORF">I585_00811</name>
    <name evidence="4" type="ORF">UAI_00880</name>
</gene>
<evidence type="ECO:0000313" key="6">
    <source>
        <dbReference type="Proteomes" id="UP000013783"/>
    </source>
</evidence>
<evidence type="ECO:0000256" key="3">
    <source>
        <dbReference type="SAM" id="SignalP"/>
    </source>
</evidence>
<proteinExistence type="predicted"/>
<organism evidence="4 6">
    <name type="scientific">Enterococcus malodoratus ATCC 43197</name>
    <dbReference type="NCBI Taxonomy" id="1158601"/>
    <lineage>
        <taxon>Bacteria</taxon>
        <taxon>Bacillati</taxon>
        <taxon>Bacillota</taxon>
        <taxon>Bacilli</taxon>
        <taxon>Lactobacillales</taxon>
        <taxon>Enterococcaceae</taxon>
        <taxon>Enterococcus</taxon>
    </lineage>
</organism>
<feature type="region of interest" description="Disordered" evidence="1">
    <location>
        <begin position="30"/>
        <end position="79"/>
    </location>
</feature>
<dbReference type="RefSeq" id="WP_010739756.1">
    <property type="nucleotide sequence ID" value="NZ_KB946249.1"/>
</dbReference>
<dbReference type="Proteomes" id="UP000014148">
    <property type="component" value="Unassembled WGS sequence"/>
</dbReference>
<evidence type="ECO:0000256" key="1">
    <source>
        <dbReference type="SAM" id="MobiDB-lite"/>
    </source>
</evidence>
<sequence length="121" mass="13384">MKKYLKKISLLLFVGILIILCNSSNVNAANETENEKSNGRVGFYLEKSGSSDSESVESKANDTNRVAPKSSEKTSGKKQLPQTGELIQLSLIGIGIGVLTFCILLYLIKLVKHLMFDYRKN</sequence>
<comment type="caution">
    <text evidence="4">The sequence shown here is derived from an EMBL/GenBank/DDBJ whole genome shotgun (WGS) entry which is preliminary data.</text>
</comment>
<keyword evidence="3" id="KW-0732">Signal</keyword>
<keyword evidence="2" id="KW-0812">Transmembrane</keyword>
<dbReference type="EMBL" id="ASWA01000002">
    <property type="protein sequence ID" value="EOT69348.1"/>
    <property type="molecule type" value="Genomic_DNA"/>
</dbReference>
<accession>R2RY50</accession>
<keyword evidence="2" id="KW-0472">Membrane</keyword>
<feature type="signal peptide" evidence="3">
    <location>
        <begin position="1"/>
        <end position="28"/>
    </location>
</feature>
<evidence type="ECO:0000256" key="2">
    <source>
        <dbReference type="SAM" id="Phobius"/>
    </source>
</evidence>
<protein>
    <submittedName>
        <fullName evidence="4">LPXTG-domain-containing protein cell wall anchor domain</fullName>
    </submittedName>
</protein>
<feature type="chain" id="PRO_5004365102" evidence="3">
    <location>
        <begin position="29"/>
        <end position="121"/>
    </location>
</feature>
<evidence type="ECO:0000313" key="4">
    <source>
        <dbReference type="EMBL" id="EOH80839.1"/>
    </source>
</evidence>
<dbReference type="STRING" id="71451.RV07_GL001103"/>
<evidence type="ECO:0000313" key="7">
    <source>
        <dbReference type="Proteomes" id="UP000014148"/>
    </source>
</evidence>
<dbReference type="Proteomes" id="UP000013783">
    <property type="component" value="Unassembled WGS sequence"/>
</dbReference>
<dbReference type="PATRIC" id="fig|1158601.3.peg.853"/>